<feature type="zinc finger region" description="C3H1-type" evidence="5">
    <location>
        <begin position="296"/>
        <end position="324"/>
    </location>
</feature>
<evidence type="ECO:0000313" key="9">
    <source>
        <dbReference type="Proteomes" id="UP001346149"/>
    </source>
</evidence>
<feature type="domain" description="C3H1-type" evidence="7">
    <location>
        <begin position="89"/>
        <end position="117"/>
    </location>
</feature>
<feature type="zinc finger region" description="C3H1-type" evidence="5">
    <location>
        <begin position="133"/>
        <end position="161"/>
    </location>
</feature>
<dbReference type="Gene3D" id="2.30.30.1190">
    <property type="match status" value="1"/>
</dbReference>
<dbReference type="InterPro" id="IPR000571">
    <property type="entry name" value="Znf_CCCH"/>
</dbReference>
<feature type="domain" description="C3H1-type" evidence="7">
    <location>
        <begin position="133"/>
        <end position="161"/>
    </location>
</feature>
<evidence type="ECO:0000256" key="4">
    <source>
        <dbReference type="ARBA" id="ARBA00023125"/>
    </source>
</evidence>
<dbReference type="Gene3D" id="4.10.1000.10">
    <property type="entry name" value="Zinc finger, CCCH-type"/>
    <property type="match status" value="2"/>
</dbReference>
<keyword evidence="2 5" id="KW-0863">Zinc-finger</keyword>
<protein>
    <recommendedName>
        <fullName evidence="7">C3H1-type domain-containing protein</fullName>
    </recommendedName>
</protein>
<dbReference type="EMBL" id="JAXQNO010000006">
    <property type="protein sequence ID" value="KAK4797043.1"/>
    <property type="molecule type" value="Genomic_DNA"/>
</dbReference>
<evidence type="ECO:0000256" key="3">
    <source>
        <dbReference type="ARBA" id="ARBA00022833"/>
    </source>
</evidence>
<proteinExistence type="predicted"/>
<organism evidence="8 9">
    <name type="scientific">Trapa natans</name>
    <name type="common">Water chestnut</name>
    <dbReference type="NCBI Taxonomy" id="22666"/>
    <lineage>
        <taxon>Eukaryota</taxon>
        <taxon>Viridiplantae</taxon>
        <taxon>Streptophyta</taxon>
        <taxon>Embryophyta</taxon>
        <taxon>Tracheophyta</taxon>
        <taxon>Spermatophyta</taxon>
        <taxon>Magnoliopsida</taxon>
        <taxon>eudicotyledons</taxon>
        <taxon>Gunneridae</taxon>
        <taxon>Pentapetalae</taxon>
        <taxon>rosids</taxon>
        <taxon>malvids</taxon>
        <taxon>Myrtales</taxon>
        <taxon>Lythraceae</taxon>
        <taxon>Trapa</taxon>
    </lineage>
</organism>
<evidence type="ECO:0000259" key="7">
    <source>
        <dbReference type="PROSITE" id="PS50103"/>
    </source>
</evidence>
<sequence length="470" mass="50516">MERYGGSEGKPQLSDPSGPEMETGLNEAMWRLGVEGSKSYPERPSEADCIHYLRTGFCGYGAKCRFNHPPERGRVMEAVRTGIAEYPERTGQALCQHYMRTGSCKFGPSCKFNHPKMGAGSPVSLNCYGYPLRPGEKECSYYMKTGQCKFGASCKFHHPQPTDIPVSTSLPIQHPTAVPAPFLGPTLFSVHSPSSYSSQQYGVVLARPPLFPSYVSGPYGPVFVSPEMVQYPGWNPYQATVSSAASLSAQPTGGSSSLYGMAQLSPSVPAFLGPYQPPFSTLAASSGSQKEEYPLKPGQIECQHFMKTGDCKYGSSCRYHHPPNLSIQETSVILSPMGLPLRPGAPICSHFQQRGVCKFGQACRYDHPMRELTYSPSASSPSDMPATPYAVSYSPGTLAPSSSSSDLRPELISAATKVESASTRASPSMGTSTASVDTILSKDKTAPIPVKHGQNPSVISKITDDDQASN</sequence>
<keyword evidence="1 5" id="KW-0479">Metal-binding</keyword>
<name>A0AAN7RH99_TRANT</name>
<feature type="domain" description="C3H1-type" evidence="7">
    <location>
        <begin position="296"/>
        <end position="324"/>
    </location>
</feature>
<evidence type="ECO:0000256" key="2">
    <source>
        <dbReference type="ARBA" id="ARBA00022771"/>
    </source>
</evidence>
<dbReference type="SMART" id="SM00356">
    <property type="entry name" value="ZnF_C3H1"/>
    <property type="match status" value="5"/>
</dbReference>
<evidence type="ECO:0000256" key="1">
    <source>
        <dbReference type="ARBA" id="ARBA00022723"/>
    </source>
</evidence>
<keyword evidence="3 5" id="KW-0862">Zinc</keyword>
<evidence type="ECO:0000256" key="5">
    <source>
        <dbReference type="PROSITE-ProRule" id="PRU00723"/>
    </source>
</evidence>
<keyword evidence="9" id="KW-1185">Reference proteome</keyword>
<feature type="domain" description="C3H1-type" evidence="7">
    <location>
        <begin position="43"/>
        <end position="71"/>
    </location>
</feature>
<dbReference type="GO" id="GO:0003729">
    <property type="term" value="F:mRNA binding"/>
    <property type="evidence" value="ECO:0007669"/>
    <property type="project" value="UniProtKB-ARBA"/>
</dbReference>
<feature type="zinc finger region" description="C3H1-type" evidence="5">
    <location>
        <begin position="89"/>
        <end position="117"/>
    </location>
</feature>
<keyword evidence="4" id="KW-0238">DNA-binding</keyword>
<feature type="zinc finger region" description="C3H1-type" evidence="5">
    <location>
        <begin position="43"/>
        <end position="71"/>
    </location>
</feature>
<dbReference type="PROSITE" id="PS50103">
    <property type="entry name" value="ZF_C3H1"/>
    <property type="match status" value="5"/>
</dbReference>
<dbReference type="SUPFAM" id="SSF90229">
    <property type="entry name" value="CCCH zinc finger"/>
    <property type="match status" value="5"/>
</dbReference>
<feature type="zinc finger region" description="C3H1-type" evidence="5">
    <location>
        <begin position="342"/>
        <end position="370"/>
    </location>
</feature>
<feature type="region of interest" description="Disordered" evidence="6">
    <location>
        <begin position="416"/>
        <end position="470"/>
    </location>
</feature>
<dbReference type="InterPro" id="IPR050974">
    <property type="entry name" value="Plant_ZF_CCCH"/>
</dbReference>
<dbReference type="Proteomes" id="UP001346149">
    <property type="component" value="Unassembled WGS sequence"/>
</dbReference>
<dbReference type="InterPro" id="IPR036855">
    <property type="entry name" value="Znf_CCCH_sf"/>
</dbReference>
<dbReference type="Pfam" id="PF00642">
    <property type="entry name" value="zf-CCCH"/>
    <property type="match status" value="5"/>
</dbReference>
<dbReference type="PANTHER" id="PTHR12506:SF41">
    <property type="entry name" value="ZINC FINGER CCCH DOMAIN-CONTAINING PROTEIN 58"/>
    <property type="match status" value="1"/>
</dbReference>
<evidence type="ECO:0000256" key="6">
    <source>
        <dbReference type="SAM" id="MobiDB-lite"/>
    </source>
</evidence>
<reference evidence="8 9" key="1">
    <citation type="journal article" date="2023" name="Hortic Res">
        <title>Pangenome of water caltrop reveals structural variations and asymmetric subgenome divergence after allopolyploidization.</title>
        <authorList>
            <person name="Zhang X."/>
            <person name="Chen Y."/>
            <person name="Wang L."/>
            <person name="Yuan Y."/>
            <person name="Fang M."/>
            <person name="Shi L."/>
            <person name="Lu R."/>
            <person name="Comes H.P."/>
            <person name="Ma Y."/>
            <person name="Chen Y."/>
            <person name="Huang G."/>
            <person name="Zhou Y."/>
            <person name="Zheng Z."/>
            <person name="Qiu Y."/>
        </authorList>
    </citation>
    <scope>NUCLEOTIDE SEQUENCE [LARGE SCALE GENOMIC DNA]</scope>
    <source>
        <strain evidence="8">F231</strain>
    </source>
</reference>
<gene>
    <name evidence="8" type="ORF">SAY86_029369</name>
</gene>
<feature type="region of interest" description="Disordered" evidence="6">
    <location>
        <begin position="1"/>
        <end position="27"/>
    </location>
</feature>
<feature type="compositionally biased region" description="Polar residues" evidence="6">
    <location>
        <begin position="419"/>
        <end position="438"/>
    </location>
</feature>
<comment type="caution">
    <text evidence="8">The sequence shown here is derived from an EMBL/GenBank/DDBJ whole genome shotgun (WGS) entry which is preliminary data.</text>
</comment>
<feature type="domain" description="C3H1-type" evidence="7">
    <location>
        <begin position="342"/>
        <end position="370"/>
    </location>
</feature>
<accession>A0AAN7RH99</accession>
<evidence type="ECO:0000313" key="8">
    <source>
        <dbReference type="EMBL" id="KAK4797043.1"/>
    </source>
</evidence>
<dbReference type="GO" id="GO:0003677">
    <property type="term" value="F:DNA binding"/>
    <property type="evidence" value="ECO:0007669"/>
    <property type="project" value="UniProtKB-KW"/>
</dbReference>
<dbReference type="PANTHER" id="PTHR12506">
    <property type="entry name" value="PROTEIN PHOSPHATASE RELATED"/>
    <property type="match status" value="1"/>
</dbReference>
<dbReference type="AlphaFoldDB" id="A0AAN7RH99"/>
<dbReference type="GO" id="GO:0008270">
    <property type="term" value="F:zinc ion binding"/>
    <property type="evidence" value="ECO:0007669"/>
    <property type="project" value="UniProtKB-KW"/>
</dbReference>